<dbReference type="InterPro" id="IPR004220">
    <property type="entry name" value="5-COMe_2-OHmuconate_Isoase"/>
</dbReference>
<dbReference type="EMBL" id="BAABEP010000024">
    <property type="protein sequence ID" value="GAA3735878.1"/>
    <property type="molecule type" value="Genomic_DNA"/>
</dbReference>
<evidence type="ECO:0000313" key="1">
    <source>
        <dbReference type="EMBL" id="GAA3735878.1"/>
    </source>
</evidence>
<accession>A0ABP7FCR3</accession>
<name>A0ABP7FCR3_9ACTN</name>
<dbReference type="Gene3D" id="3.30.429.10">
    <property type="entry name" value="Macrophage Migration Inhibitory Factor"/>
    <property type="match status" value="1"/>
</dbReference>
<gene>
    <name evidence="1" type="ORF">GCM10023082_36200</name>
</gene>
<sequence>MPQIAVDYSAVLTDAFDRPAFASAMHAAVVEIAASALSDCKTRFTRCEETVARAGETGHGVVHVSIGLQPGRSAEVKARLTRKVVELLGRHVRPVAGLTLHASAEVRELDPSYLKVVR</sequence>
<dbReference type="Proteomes" id="UP001499884">
    <property type="component" value="Unassembled WGS sequence"/>
</dbReference>
<proteinExistence type="predicted"/>
<comment type="caution">
    <text evidence="1">The sequence shown here is derived from an EMBL/GenBank/DDBJ whole genome shotgun (WGS) entry which is preliminary data.</text>
</comment>
<evidence type="ECO:0000313" key="2">
    <source>
        <dbReference type="Proteomes" id="UP001499884"/>
    </source>
</evidence>
<reference evidence="2" key="1">
    <citation type="journal article" date="2019" name="Int. J. Syst. Evol. Microbiol.">
        <title>The Global Catalogue of Microorganisms (GCM) 10K type strain sequencing project: providing services to taxonomists for standard genome sequencing and annotation.</title>
        <authorList>
            <consortium name="The Broad Institute Genomics Platform"/>
            <consortium name="The Broad Institute Genome Sequencing Center for Infectious Disease"/>
            <person name="Wu L."/>
            <person name="Ma J."/>
        </authorList>
    </citation>
    <scope>NUCLEOTIDE SEQUENCE [LARGE SCALE GENOMIC DNA]</scope>
    <source>
        <strain evidence="2">JCM 30846</strain>
    </source>
</reference>
<dbReference type="InterPro" id="IPR014347">
    <property type="entry name" value="Tautomerase/MIF_sf"/>
</dbReference>
<dbReference type="PANTHER" id="PTHR37950:SF1">
    <property type="entry name" value="4-HYDROXYPHENYLACETATE CATABOLISM PROTEIN"/>
    <property type="match status" value="1"/>
</dbReference>
<keyword evidence="2" id="KW-1185">Reference proteome</keyword>
<organism evidence="1 2">
    <name type="scientific">Streptomyces tremellae</name>
    <dbReference type="NCBI Taxonomy" id="1124239"/>
    <lineage>
        <taxon>Bacteria</taxon>
        <taxon>Bacillati</taxon>
        <taxon>Actinomycetota</taxon>
        <taxon>Actinomycetes</taxon>
        <taxon>Kitasatosporales</taxon>
        <taxon>Streptomycetaceae</taxon>
        <taxon>Streptomyces</taxon>
    </lineage>
</organism>
<dbReference type="Pfam" id="PF02962">
    <property type="entry name" value="CHMI"/>
    <property type="match status" value="1"/>
</dbReference>
<protein>
    <submittedName>
        <fullName evidence="1">5-carboxymethyl-2-hydroxymuconate Delta-isomerase</fullName>
    </submittedName>
</protein>
<dbReference type="RefSeq" id="WP_345648178.1">
    <property type="nucleotide sequence ID" value="NZ_BAABEP010000024.1"/>
</dbReference>
<dbReference type="SUPFAM" id="SSF55331">
    <property type="entry name" value="Tautomerase/MIF"/>
    <property type="match status" value="1"/>
</dbReference>
<dbReference type="PANTHER" id="PTHR37950">
    <property type="entry name" value="4-HYDROXYPHENYLACETATE CATABOLISM PROTEIN"/>
    <property type="match status" value="1"/>
</dbReference>